<proteinExistence type="predicted"/>
<evidence type="ECO:0000313" key="2">
    <source>
        <dbReference type="Proteomes" id="UP000002875"/>
    </source>
</evidence>
<accession>A0ABN4AP34</accession>
<sequence>MKNFELKETTIAHAHVLKHKHKNPTKPTDLFYQAYAVACQFDNIKDHFSNLDISELAKPENSIGIRVYIGENDNGNKVNYLTFIQLSEDGFFWDDVRGGSVYLVNKPFMNLKKLRKPKPTQKNSNLPTIVNNDGQEVIILTSHQSCEPDCPKFSLLVEI</sequence>
<dbReference type="RefSeq" id="WP_015029692.1">
    <property type="nucleotide sequence ID" value="NC_018748.1"/>
</dbReference>
<gene>
    <name evidence="1" type="ordered locus">Emtol_2863</name>
</gene>
<protein>
    <submittedName>
        <fullName evidence="1">Uncharacterized protein</fullName>
    </submittedName>
</protein>
<organism evidence="1 2">
    <name type="scientific">Emticicia oligotrophica (strain DSM 17448 / CIP 109782 / MTCC 6937 / GPTSA100-15)</name>
    <dbReference type="NCBI Taxonomy" id="929562"/>
    <lineage>
        <taxon>Bacteria</taxon>
        <taxon>Pseudomonadati</taxon>
        <taxon>Bacteroidota</taxon>
        <taxon>Cytophagia</taxon>
        <taxon>Cytophagales</taxon>
        <taxon>Leadbetterellaceae</taxon>
        <taxon>Emticicia</taxon>
    </lineage>
</organism>
<keyword evidence="2" id="KW-1185">Reference proteome</keyword>
<dbReference type="EMBL" id="CP002961">
    <property type="protein sequence ID" value="AFK03996.1"/>
    <property type="molecule type" value="Genomic_DNA"/>
</dbReference>
<evidence type="ECO:0000313" key="1">
    <source>
        <dbReference type="EMBL" id="AFK03996.1"/>
    </source>
</evidence>
<reference evidence="1 2" key="1">
    <citation type="submission" date="2011-07" db="EMBL/GenBank/DDBJ databases">
        <title>The complete genome of chromosome of Emticicia oligotrophica DSM 17448.</title>
        <authorList>
            <consortium name="US DOE Joint Genome Institute (JGI-PGF)"/>
            <person name="Lucas S."/>
            <person name="Han J."/>
            <person name="Lapidus A."/>
            <person name="Bruce D."/>
            <person name="Goodwin L."/>
            <person name="Pitluck S."/>
            <person name="Peters L."/>
            <person name="Kyrpides N."/>
            <person name="Mavromatis K."/>
            <person name="Ivanova N."/>
            <person name="Ovchinnikova G."/>
            <person name="Teshima H."/>
            <person name="Detter J.C."/>
            <person name="Tapia R."/>
            <person name="Han C."/>
            <person name="Land M."/>
            <person name="Hauser L."/>
            <person name="Markowitz V."/>
            <person name="Cheng J.-F."/>
            <person name="Hugenholtz P."/>
            <person name="Woyke T."/>
            <person name="Wu D."/>
            <person name="Tindall B."/>
            <person name="Pomrenke H."/>
            <person name="Brambilla E."/>
            <person name="Klenk H.-P."/>
            <person name="Eisen J.A."/>
        </authorList>
    </citation>
    <scope>NUCLEOTIDE SEQUENCE [LARGE SCALE GENOMIC DNA]</scope>
    <source>
        <strain evidence="1 2">DSM 17448</strain>
    </source>
</reference>
<name>A0ABN4AP34_EMTOG</name>
<dbReference type="Proteomes" id="UP000002875">
    <property type="component" value="Chromosome"/>
</dbReference>